<evidence type="ECO:0000313" key="3">
    <source>
        <dbReference type="Proteomes" id="UP000001745"/>
    </source>
</evidence>
<reference evidence="3" key="1">
    <citation type="journal article" date="2015" name="Genome Announc.">
        <title>Genome sequence of the AIDS-associated pathogen Penicillium marneffei (ATCC18224) and its near taxonomic relative Talaromyces stipitatus (ATCC10500).</title>
        <authorList>
            <person name="Nierman W.C."/>
            <person name="Fedorova-Abrams N.D."/>
            <person name="Andrianopoulos A."/>
        </authorList>
    </citation>
    <scope>NUCLEOTIDE SEQUENCE [LARGE SCALE GENOMIC DNA]</scope>
    <source>
        <strain evidence="3">ATCC 10500 / CBS 375.48 / QM 6759 / NRRL 1006</strain>
    </source>
</reference>
<dbReference type="AlphaFoldDB" id="B8MCC3"/>
<evidence type="ECO:0000256" key="1">
    <source>
        <dbReference type="SAM" id="MobiDB-lite"/>
    </source>
</evidence>
<organism evidence="2 3">
    <name type="scientific">Talaromyces stipitatus (strain ATCC 10500 / CBS 375.48 / QM 6759 / NRRL 1006)</name>
    <name type="common">Penicillium stipitatum</name>
    <dbReference type="NCBI Taxonomy" id="441959"/>
    <lineage>
        <taxon>Eukaryota</taxon>
        <taxon>Fungi</taxon>
        <taxon>Dikarya</taxon>
        <taxon>Ascomycota</taxon>
        <taxon>Pezizomycotina</taxon>
        <taxon>Eurotiomycetes</taxon>
        <taxon>Eurotiomycetidae</taxon>
        <taxon>Eurotiales</taxon>
        <taxon>Trichocomaceae</taxon>
        <taxon>Talaromyces</taxon>
        <taxon>Talaromyces sect. Talaromyces</taxon>
    </lineage>
</organism>
<dbReference type="HOGENOM" id="CLU_727963_0_0_1"/>
<dbReference type="PhylomeDB" id="B8MCC3"/>
<feature type="region of interest" description="Disordered" evidence="1">
    <location>
        <begin position="141"/>
        <end position="163"/>
    </location>
</feature>
<sequence>MIYPTLQDLSRAQVAEILDRNTYDPTQKPGWLLPIEMRFRLFTNSGDPLNIVVLDSTDIKARLDQWCRDAIVFLDPKSENLGSHVEKLDDLLSPLIICSFLVHKQKWSRDEIIDRACALLARIPSYPPEIPYEYTGKRGQSHAEGPWPEEYLATPSSSSPTTTARTLQNEYKWSNLRVLSKPSTNVVRIALFLVMQRSVPVGFLSAYLDALVTLLDTATEFLLQNSKSTADARAWREALEKMRPNYMCKWAFELLRTDLSSVTQDFRRMFEIYNVHFGDRAPRCNVNPTVAGKDNSSSSGKLRVCDGRAPGNCQRFESEGVQEQSAHDVECLGSACGRPTWDEQSYKNIKGARAVSLEETDEEYIRYCPVSTETMAVSHV</sequence>
<proteinExistence type="predicted"/>
<evidence type="ECO:0000313" key="2">
    <source>
        <dbReference type="EMBL" id="EED18569.1"/>
    </source>
</evidence>
<feature type="compositionally biased region" description="Low complexity" evidence="1">
    <location>
        <begin position="154"/>
        <end position="163"/>
    </location>
</feature>
<gene>
    <name evidence="2" type="ORF">TSTA_122980</name>
</gene>
<dbReference type="OrthoDB" id="2426273at2759"/>
<dbReference type="RefSeq" id="XP_002482561.1">
    <property type="nucleotide sequence ID" value="XM_002482516.1"/>
</dbReference>
<protein>
    <submittedName>
        <fullName evidence="2">Uncharacterized protein</fullName>
    </submittedName>
</protein>
<dbReference type="STRING" id="441959.B8MCC3"/>
<name>B8MCC3_TALSN</name>
<dbReference type="EMBL" id="EQ962655">
    <property type="protein sequence ID" value="EED18569.1"/>
    <property type="molecule type" value="Genomic_DNA"/>
</dbReference>
<accession>B8MCC3</accession>
<dbReference type="eggNOG" id="ENOG502SK6F">
    <property type="taxonomic scope" value="Eukaryota"/>
</dbReference>
<dbReference type="Proteomes" id="UP000001745">
    <property type="component" value="Unassembled WGS sequence"/>
</dbReference>
<dbReference type="VEuPathDB" id="FungiDB:TSTA_122980"/>
<dbReference type="InParanoid" id="B8MCC3"/>
<dbReference type="PANTHER" id="PTHR39596:SF4">
    <property type="entry name" value="HET DOMAIN PROTEIN (AFU_ORTHOLOGUE AFUA_3G03140)-RELATED"/>
    <property type="match status" value="1"/>
</dbReference>
<dbReference type="GeneID" id="8097845"/>
<keyword evidence="3" id="KW-1185">Reference proteome</keyword>
<dbReference type="PANTHER" id="PTHR39596">
    <property type="match status" value="1"/>
</dbReference>